<accession>A0A0A8UQF8</accession>
<proteinExistence type="predicted"/>
<reference evidence="2" key="1">
    <citation type="submission" date="2014-09" db="EMBL/GenBank/DDBJ databases">
        <authorList>
            <person name="Gomez-Valero L."/>
        </authorList>
    </citation>
    <scope>NUCLEOTIDE SEQUENCE [LARGE SCALE GENOMIC DNA]</scope>
    <source>
        <strain evidence="2">ATCC35250</strain>
    </source>
</reference>
<sequence length="217" mass="25722">MRPSKWEVIILKPTPVFLSFLASQLPEIELPELRLLQTDNTAYVIEKKRNDEETLNEIERHFTTMFRHEICRWLGENARNEIEGSFLDFLCCFKFELHSHIVLMEQSIEEGKQLLRVRPRSVLLKWMKAAVEDQSDLISVLEKVNLSHLAENATVVVKNFSKLSQIKPFLQHYYEPIFEAEMMRMCNNVEEWPVIDSYQAFSRYFAIDIHTQLIHLH</sequence>
<dbReference type="KEGG" id="lha:LHA_2049"/>
<keyword evidence="2" id="KW-1185">Reference proteome</keyword>
<dbReference type="EMBL" id="LN681225">
    <property type="protein sequence ID" value="CEK11075.1"/>
    <property type="molecule type" value="Genomic_DNA"/>
</dbReference>
<dbReference type="AlphaFoldDB" id="A0A0A8UQF8"/>
<protein>
    <submittedName>
        <fullName evidence="1">Uncharacterized protein</fullName>
    </submittedName>
</protein>
<dbReference type="RefSeq" id="WP_045106332.1">
    <property type="nucleotide sequence ID" value="NZ_LN681225.1"/>
</dbReference>
<evidence type="ECO:0000313" key="1">
    <source>
        <dbReference type="EMBL" id="CEK11075.1"/>
    </source>
</evidence>
<dbReference type="Proteomes" id="UP000032803">
    <property type="component" value="Chromosome I"/>
</dbReference>
<evidence type="ECO:0000313" key="2">
    <source>
        <dbReference type="Proteomes" id="UP000032803"/>
    </source>
</evidence>
<dbReference type="STRING" id="449.LHA_2049"/>
<name>A0A0A8UQF8_LEGHA</name>
<dbReference type="PATRIC" id="fig|449.7.peg.2097"/>
<gene>
    <name evidence="1" type="ORF">LHA_2049</name>
</gene>
<dbReference type="HOGENOM" id="CLU_1270990_0_0_6"/>
<organism evidence="1 2">
    <name type="scientific">Legionella hackeliae</name>
    <dbReference type="NCBI Taxonomy" id="449"/>
    <lineage>
        <taxon>Bacteria</taxon>
        <taxon>Pseudomonadati</taxon>
        <taxon>Pseudomonadota</taxon>
        <taxon>Gammaproteobacteria</taxon>
        <taxon>Legionellales</taxon>
        <taxon>Legionellaceae</taxon>
        <taxon>Legionella</taxon>
    </lineage>
</organism>
<dbReference type="OrthoDB" id="5642007at2"/>